<dbReference type="InterPro" id="IPR027417">
    <property type="entry name" value="P-loop_NTPase"/>
</dbReference>
<accession>A0A9N6WP48</accession>
<evidence type="ECO:0000256" key="10">
    <source>
        <dbReference type="ARBA" id="ARBA00023128"/>
    </source>
</evidence>
<dbReference type="GO" id="GO:0140663">
    <property type="term" value="F:ATP-dependent FeS chaperone activity"/>
    <property type="evidence" value="ECO:0007669"/>
    <property type="project" value="InterPro"/>
</dbReference>
<dbReference type="InterPro" id="IPR033756">
    <property type="entry name" value="YlxH/NBP35"/>
</dbReference>
<evidence type="ECO:0000313" key="15">
    <source>
        <dbReference type="EMBL" id="CAG4634945.1"/>
    </source>
</evidence>
<evidence type="ECO:0000256" key="2">
    <source>
        <dbReference type="ARBA" id="ARBA00004173"/>
    </source>
</evidence>
<dbReference type="GO" id="GO:0032981">
    <property type="term" value="P:mitochondrial respiratory chain complex I assembly"/>
    <property type="evidence" value="ECO:0007669"/>
    <property type="project" value="TreeGrafter"/>
</dbReference>
<dbReference type="GO" id="GO:0005759">
    <property type="term" value="C:mitochondrial matrix"/>
    <property type="evidence" value="ECO:0007669"/>
    <property type="project" value="UniProtKB-ARBA"/>
</dbReference>
<dbReference type="SUPFAM" id="SSF52540">
    <property type="entry name" value="P-loop containing nucleoside triphosphate hydrolases"/>
    <property type="match status" value="1"/>
</dbReference>
<dbReference type="GO" id="GO:0046872">
    <property type="term" value="F:metal ion binding"/>
    <property type="evidence" value="ECO:0007669"/>
    <property type="project" value="UniProtKB-KW"/>
</dbReference>
<dbReference type="HAMAP" id="MF_02040">
    <property type="entry name" value="Mrp_NBP35"/>
    <property type="match status" value="1"/>
</dbReference>
<dbReference type="AlphaFoldDB" id="A0A9N6WP48"/>
<comment type="similarity">
    <text evidence="11">Belongs to the Mrp/NBP35 ATP-binding proteins family.</text>
</comment>
<dbReference type="FunFam" id="3.40.50.300:FF:000709">
    <property type="entry name" value="Iron-sulfur protein NUBPL isoform X1"/>
    <property type="match status" value="1"/>
</dbReference>
<evidence type="ECO:0000256" key="9">
    <source>
        <dbReference type="ARBA" id="ARBA00023014"/>
    </source>
</evidence>
<comment type="subcellular location">
    <subcellularLocation>
        <location evidence="2">Mitochondrion</location>
    </subcellularLocation>
</comment>
<dbReference type="InterPro" id="IPR019591">
    <property type="entry name" value="Mrp/NBP35_ATP-bd"/>
</dbReference>
<gene>
    <name evidence="15" type="primary">EOG090X0A5B</name>
</gene>
<keyword evidence="4" id="KW-0479">Metal-binding</keyword>
<keyword evidence="7" id="KW-0809">Transit peptide</keyword>
<evidence type="ECO:0000256" key="3">
    <source>
        <dbReference type="ARBA" id="ARBA00022485"/>
    </source>
</evidence>
<keyword evidence="6" id="KW-0067">ATP-binding</keyword>
<dbReference type="Gene3D" id="3.40.50.300">
    <property type="entry name" value="P-loop containing nucleotide triphosphate hydrolases"/>
    <property type="match status" value="1"/>
</dbReference>
<evidence type="ECO:0000256" key="4">
    <source>
        <dbReference type="ARBA" id="ARBA00022723"/>
    </source>
</evidence>
<comment type="cofactor">
    <cofactor evidence="1">
        <name>[4Fe-4S] cluster</name>
        <dbReference type="ChEBI" id="CHEBI:49883"/>
    </cofactor>
</comment>
<dbReference type="PANTHER" id="PTHR42961:SF2">
    <property type="entry name" value="IRON-SULFUR PROTEIN NUBPL"/>
    <property type="match status" value="1"/>
</dbReference>
<dbReference type="GO" id="GO:0005524">
    <property type="term" value="F:ATP binding"/>
    <property type="evidence" value="ECO:0007669"/>
    <property type="project" value="UniProtKB-KW"/>
</dbReference>
<organism evidence="15">
    <name type="scientific">Alona affinis</name>
    <dbReference type="NCBI Taxonomy" id="381656"/>
    <lineage>
        <taxon>Eukaryota</taxon>
        <taxon>Metazoa</taxon>
        <taxon>Ecdysozoa</taxon>
        <taxon>Arthropoda</taxon>
        <taxon>Crustacea</taxon>
        <taxon>Branchiopoda</taxon>
        <taxon>Diplostraca</taxon>
        <taxon>Cladocera</taxon>
        <taxon>Anomopoda</taxon>
        <taxon>Chydoridae</taxon>
        <taxon>Alona</taxon>
    </lineage>
</organism>
<comment type="function">
    <text evidence="12">Iron-sulfur cluster transfer protein involved in the assembly of the mitochondrial membrane respiratory chain NADH dehydrogenase (Complex I). May deliver one or more Fe-S clusters to complex I subunits.</text>
</comment>
<dbReference type="GO" id="GO:0016226">
    <property type="term" value="P:iron-sulfur cluster assembly"/>
    <property type="evidence" value="ECO:0007669"/>
    <property type="project" value="InterPro"/>
</dbReference>
<evidence type="ECO:0000256" key="6">
    <source>
        <dbReference type="ARBA" id="ARBA00022840"/>
    </source>
</evidence>
<dbReference type="EMBL" id="OC978290">
    <property type="protein sequence ID" value="CAG4634945.1"/>
    <property type="molecule type" value="Genomic_DNA"/>
</dbReference>
<evidence type="ECO:0000256" key="13">
    <source>
        <dbReference type="ARBA" id="ARBA00069083"/>
    </source>
</evidence>
<keyword evidence="5" id="KW-0547">Nucleotide-binding</keyword>
<keyword evidence="8" id="KW-0408">Iron</keyword>
<keyword evidence="10" id="KW-0496">Mitochondrion</keyword>
<evidence type="ECO:0000256" key="7">
    <source>
        <dbReference type="ARBA" id="ARBA00022946"/>
    </source>
</evidence>
<evidence type="ECO:0000256" key="5">
    <source>
        <dbReference type="ARBA" id="ARBA00022741"/>
    </source>
</evidence>
<dbReference type="PANTHER" id="PTHR42961">
    <property type="entry name" value="IRON-SULFUR PROTEIN NUBPL"/>
    <property type="match status" value="1"/>
</dbReference>
<dbReference type="InterPro" id="IPR044304">
    <property type="entry name" value="NUBPL-like"/>
</dbReference>
<evidence type="ECO:0000256" key="8">
    <source>
        <dbReference type="ARBA" id="ARBA00023004"/>
    </source>
</evidence>
<evidence type="ECO:0000256" key="1">
    <source>
        <dbReference type="ARBA" id="ARBA00001966"/>
    </source>
</evidence>
<evidence type="ECO:0000256" key="14">
    <source>
        <dbReference type="ARBA" id="ARBA00081370"/>
    </source>
</evidence>
<dbReference type="GO" id="GO:0051539">
    <property type="term" value="F:4 iron, 4 sulfur cluster binding"/>
    <property type="evidence" value="ECO:0007669"/>
    <property type="project" value="UniProtKB-KW"/>
</dbReference>
<name>A0A9N6WP48_9CRUS</name>
<evidence type="ECO:0000256" key="12">
    <source>
        <dbReference type="ARBA" id="ARBA00056637"/>
    </source>
</evidence>
<dbReference type="CDD" id="cd02037">
    <property type="entry name" value="Mrp_NBP35"/>
    <property type="match status" value="1"/>
</dbReference>
<sequence>MARTLMIDDCVKNEELKMQYLFEAKRMVKRDHSNQEIDRLGVLSEERAPSDYIDYLLDSIFGAAVDDHDTIKVISYAGTNKVMKERQAEMMKRGLPVKKPISGVKNIILVASGKGGVGKSTVAVNLALALSRHLPKQDIGLLDADIFGPSIPTMMNLSGTPDLTEKGLIKPLVNYNIKCMSMGFLVDNSSPVVWRGLMVMSAIDRLLRQVDWAPLDYLVIDMPPGTGDTQLSIAQNVPVSGAVIVTTPQKIALIDARKGALMFQKVGIPVLGLVNNMSHFSCPGCGTHSHIFGRTGAGALGNDIGLEVLVDIPLDTSIMEAADEGHPTVVSSPGSTHNLFLKNLSRLKECSVFCTVVSFLFGRNIVYEKSPMTIKEC</sequence>
<dbReference type="PROSITE" id="PS01215">
    <property type="entry name" value="MRP"/>
    <property type="match status" value="1"/>
</dbReference>
<keyword evidence="9" id="KW-0411">Iron-sulfur</keyword>
<proteinExistence type="inferred from homology"/>
<protein>
    <recommendedName>
        <fullName evidence="13">Iron-sulfur cluster transfer protein NUBPL</fullName>
    </recommendedName>
    <alternativeName>
        <fullName evidence="14">Nucleotide-binding protein-like</fullName>
    </alternativeName>
</protein>
<dbReference type="InterPro" id="IPR000808">
    <property type="entry name" value="Mrp-like_CS"/>
</dbReference>
<dbReference type="Pfam" id="PF10609">
    <property type="entry name" value="ParA"/>
    <property type="match status" value="1"/>
</dbReference>
<reference evidence="15" key="1">
    <citation type="submission" date="2021-04" db="EMBL/GenBank/DDBJ databases">
        <authorList>
            <person name="Cornetti L."/>
        </authorList>
    </citation>
    <scope>NUCLEOTIDE SEQUENCE</scope>
</reference>
<keyword evidence="3" id="KW-0004">4Fe-4S</keyword>
<evidence type="ECO:0000256" key="11">
    <source>
        <dbReference type="ARBA" id="ARBA00024036"/>
    </source>
</evidence>